<protein>
    <submittedName>
        <fullName evidence="1">Uncharacterized protein</fullName>
    </submittedName>
</protein>
<evidence type="ECO:0000313" key="2">
    <source>
        <dbReference type="Proteomes" id="UP000013034"/>
    </source>
</evidence>
<keyword evidence="2" id="KW-1185">Reference proteome</keyword>
<evidence type="ECO:0000313" key="1">
    <source>
        <dbReference type="EMBL" id="ENU23516.1"/>
    </source>
</evidence>
<organism evidence="1 2">
    <name type="scientific">Acinetobacter proteolyticus</name>
    <dbReference type="NCBI Taxonomy" id="1776741"/>
    <lineage>
        <taxon>Bacteria</taxon>
        <taxon>Pseudomonadati</taxon>
        <taxon>Pseudomonadota</taxon>
        <taxon>Gammaproteobacteria</taxon>
        <taxon>Moraxellales</taxon>
        <taxon>Moraxellaceae</taxon>
        <taxon>Acinetobacter</taxon>
    </lineage>
</organism>
<dbReference type="RefSeq" id="WP_004653823.1">
    <property type="nucleotide sequence ID" value="NZ_KB849179.1"/>
</dbReference>
<dbReference type="Proteomes" id="UP000013034">
    <property type="component" value="Unassembled WGS sequence"/>
</dbReference>
<name>A0ABN0JEC8_9GAMM</name>
<proteinExistence type="predicted"/>
<comment type="caution">
    <text evidence="1">The sequence shown here is derived from an EMBL/GenBank/DDBJ whole genome shotgun (WGS) entry which is preliminary data.</text>
</comment>
<sequence>MREKFEQFIRDQSGLNADFEIGCNGQYKSDLMHFMFLTWQYQANGIDAVEQKLERVVQLISSKRQKCWSTSIESANTLYELEQEIEQALKDGAE</sequence>
<dbReference type="EMBL" id="APOI01000015">
    <property type="protein sequence ID" value="ENU23516.1"/>
    <property type="molecule type" value="Genomic_DNA"/>
</dbReference>
<gene>
    <name evidence="1" type="ORF">F993_01669</name>
</gene>
<accession>A0ABN0JEC8</accession>
<reference evidence="1 2" key="1">
    <citation type="submission" date="2013-02" db="EMBL/GenBank/DDBJ databases">
        <title>The Genome Sequence of Acinetobacter sp. NIPH 809.</title>
        <authorList>
            <consortium name="The Broad Institute Genome Sequencing Platform"/>
            <consortium name="The Broad Institute Genome Sequencing Center for Infectious Disease"/>
            <person name="Cerqueira G."/>
            <person name="Feldgarden M."/>
            <person name="Courvalin P."/>
            <person name="Perichon B."/>
            <person name="Grillot-Courvalin C."/>
            <person name="Clermont D."/>
            <person name="Rocha E."/>
            <person name="Yoon E.-J."/>
            <person name="Nemec A."/>
            <person name="Walker B."/>
            <person name="Young S.K."/>
            <person name="Zeng Q."/>
            <person name="Gargeya S."/>
            <person name="Fitzgerald M."/>
            <person name="Haas B."/>
            <person name="Abouelleil A."/>
            <person name="Alvarado L."/>
            <person name="Arachchi H.M."/>
            <person name="Berlin A.M."/>
            <person name="Chapman S.B."/>
            <person name="Dewar J."/>
            <person name="Goldberg J."/>
            <person name="Griggs A."/>
            <person name="Gujja S."/>
            <person name="Hansen M."/>
            <person name="Howarth C."/>
            <person name="Imamovic A."/>
            <person name="Larimer J."/>
            <person name="McCowan C."/>
            <person name="Murphy C."/>
            <person name="Neiman D."/>
            <person name="Pearson M."/>
            <person name="Priest M."/>
            <person name="Roberts A."/>
            <person name="Saif S."/>
            <person name="Shea T."/>
            <person name="Sisk P."/>
            <person name="Sykes S."/>
            <person name="Wortman J."/>
            <person name="Nusbaum C."/>
            <person name="Birren B."/>
        </authorList>
    </citation>
    <scope>NUCLEOTIDE SEQUENCE [LARGE SCALE GENOMIC DNA]</scope>
    <source>
        <strain evidence="1 2">NIPH 809</strain>
    </source>
</reference>